<sequence length="101" mass="11276">MTLGPLYSGSMLDPSCYDSRVMNNASIESIVVSSGLDDDLFDILHNKYLGKFFENVGYVSSSFDTFMENHNDFVFLNQLVPFVTGQDSRTNLFRAGADDVD</sequence>
<gene>
    <name evidence="1" type="ORF">M9H77_17533</name>
</gene>
<keyword evidence="2" id="KW-1185">Reference proteome</keyword>
<comment type="caution">
    <text evidence="1">The sequence shown here is derived from an EMBL/GenBank/DDBJ whole genome shotgun (WGS) entry which is preliminary data.</text>
</comment>
<name>A0ACC0B4V8_CATRO</name>
<evidence type="ECO:0000313" key="2">
    <source>
        <dbReference type="Proteomes" id="UP001060085"/>
    </source>
</evidence>
<dbReference type="EMBL" id="CM044704">
    <property type="protein sequence ID" value="KAI5667680.1"/>
    <property type="molecule type" value="Genomic_DNA"/>
</dbReference>
<proteinExistence type="predicted"/>
<evidence type="ECO:0000313" key="1">
    <source>
        <dbReference type="EMBL" id="KAI5667680.1"/>
    </source>
</evidence>
<accession>A0ACC0B4V8</accession>
<reference evidence="2" key="1">
    <citation type="journal article" date="2023" name="Nat. Plants">
        <title>Single-cell RNA sequencing provides a high-resolution roadmap for understanding the multicellular compartmentation of specialized metabolism.</title>
        <authorList>
            <person name="Sun S."/>
            <person name="Shen X."/>
            <person name="Li Y."/>
            <person name="Li Y."/>
            <person name="Wang S."/>
            <person name="Li R."/>
            <person name="Zhang H."/>
            <person name="Shen G."/>
            <person name="Guo B."/>
            <person name="Wei J."/>
            <person name="Xu J."/>
            <person name="St-Pierre B."/>
            <person name="Chen S."/>
            <person name="Sun C."/>
        </authorList>
    </citation>
    <scope>NUCLEOTIDE SEQUENCE [LARGE SCALE GENOMIC DNA]</scope>
</reference>
<protein>
    <submittedName>
        <fullName evidence="1">Uncharacterized protein</fullName>
    </submittedName>
</protein>
<organism evidence="1 2">
    <name type="scientific">Catharanthus roseus</name>
    <name type="common">Madagascar periwinkle</name>
    <name type="synonym">Vinca rosea</name>
    <dbReference type="NCBI Taxonomy" id="4058"/>
    <lineage>
        <taxon>Eukaryota</taxon>
        <taxon>Viridiplantae</taxon>
        <taxon>Streptophyta</taxon>
        <taxon>Embryophyta</taxon>
        <taxon>Tracheophyta</taxon>
        <taxon>Spermatophyta</taxon>
        <taxon>Magnoliopsida</taxon>
        <taxon>eudicotyledons</taxon>
        <taxon>Gunneridae</taxon>
        <taxon>Pentapetalae</taxon>
        <taxon>asterids</taxon>
        <taxon>lamiids</taxon>
        <taxon>Gentianales</taxon>
        <taxon>Apocynaceae</taxon>
        <taxon>Rauvolfioideae</taxon>
        <taxon>Vinceae</taxon>
        <taxon>Catharanthinae</taxon>
        <taxon>Catharanthus</taxon>
    </lineage>
</organism>
<dbReference type="Proteomes" id="UP001060085">
    <property type="component" value="Linkage Group LG04"/>
</dbReference>